<sequence>MKQGKSIQAVSTFFQSHPSVIWGMLVFITMFSAFLLYPHSGKISYLYEQGDIAERDIKAPRDFFIEDREATQENRHKAGNNIQIVYDYDPALHQQLSDKIDQAFSIPRKLYTIDPLTTETTSPSFETIMTTKDKFESILGIPIGKGAFNILYKYNFDTEISDKIKIILTEILKNGVVANKDLLLKEDGKGIILRTIDSSSEKVVDNLKIFYGPDQSKTMVRIIGDPLLKGINYNLSNLIVDICQQMLRPNITMNRNETEKRIKAAEDTIKPVLYKIKQGEMILREGERVDEIKIIKLNALTSQIKEKNVMLARGGVAIVIFLSLLVIYIVSLRHHQSIEKYHNKNIIFLSLMLILFLSIARIAAPIAGKVPLDMPLSITVESLYLVVPLAAGAMTVCLFLEFQVAMCFSLILSLMCTIIFASKMEVFIFILMSSITGAYWIKECRERKIFITAGLKLALFNAVLAIALGIYSAQPQPDITVLLKNTALAAIGGITAGIITAGLTPVIEIVFSYTTEIKYLELSNLDQPIMRRLMIEAPGTYNHSVIVANLAEAAASAIGVSGLKTKVCAFYHDIGKLDKPLYFIENQSDGKNRHDKISPSMSALVLIQHTKKGVEYAREYKLGQDIMDTIQQHHGTSLIRYFYNKSIKIHGEDGVKESDFRYPGPKPQTRETGIVMLADVVEAALRTLERPTPARIQGRVQELINAIFADGQLEECELTLKDLHQIAKSFNKILTGLYHHRIEYDNKPQEPKKEKNGKPEHTDSEPAKVAKDQPQPDKTKNQANLKRLGI</sequence>
<dbReference type="PANTHER" id="PTHR36442">
    <property type="entry name" value="CYCLIC-DI-AMP PHOSPHODIESTERASE PGPH"/>
    <property type="match status" value="1"/>
</dbReference>
<evidence type="ECO:0000256" key="2">
    <source>
        <dbReference type="SAM" id="Phobius"/>
    </source>
</evidence>
<keyword evidence="4" id="KW-0378">Hydrolase</keyword>
<feature type="region of interest" description="Disordered" evidence="1">
    <location>
        <begin position="744"/>
        <end position="790"/>
    </location>
</feature>
<dbReference type="STRING" id="1246637.MTBBW1_1670041"/>
<evidence type="ECO:0000313" key="4">
    <source>
        <dbReference type="EMBL" id="SLM29025.1"/>
    </source>
</evidence>
<dbReference type="InterPro" id="IPR006674">
    <property type="entry name" value="HD_domain"/>
</dbReference>
<name>A0A1W1H9D3_9BACT</name>
<dbReference type="AlphaFoldDB" id="A0A1W1H9D3"/>
<feature type="domain" description="Cyclic nucleotide-binding" evidence="3">
    <location>
        <begin position="253"/>
        <end position="295"/>
    </location>
</feature>
<feature type="compositionally biased region" description="Basic and acidic residues" evidence="1">
    <location>
        <begin position="744"/>
        <end position="780"/>
    </location>
</feature>
<dbReference type="PANTHER" id="PTHR36442:SF1">
    <property type="entry name" value="CYCLIC-DI-AMP PHOSPHODIESTERASE PGPH"/>
    <property type="match status" value="1"/>
</dbReference>
<dbReference type="SMART" id="SM00471">
    <property type="entry name" value="HDc"/>
    <property type="match status" value="1"/>
</dbReference>
<dbReference type="InterPro" id="IPR011621">
    <property type="entry name" value="Metal-dep_PHydrolase_7TM_intra"/>
</dbReference>
<dbReference type="InterPro" id="IPR006675">
    <property type="entry name" value="HDIG_dom"/>
</dbReference>
<feature type="transmembrane region" description="Helical" evidence="2">
    <location>
        <begin position="486"/>
        <end position="511"/>
    </location>
</feature>
<feature type="transmembrane region" description="Helical" evidence="2">
    <location>
        <begin position="346"/>
        <end position="364"/>
    </location>
</feature>
<dbReference type="EMBL" id="FWEV01000076">
    <property type="protein sequence ID" value="SLM29025.1"/>
    <property type="molecule type" value="Genomic_DNA"/>
</dbReference>
<gene>
    <name evidence="4" type="ORF">MTBBW1_1670041</name>
</gene>
<keyword evidence="2" id="KW-0472">Membrane</keyword>
<feature type="transmembrane region" description="Helical" evidence="2">
    <location>
        <begin position="310"/>
        <end position="331"/>
    </location>
</feature>
<feature type="transmembrane region" description="Helical" evidence="2">
    <location>
        <begin position="418"/>
        <end position="441"/>
    </location>
</feature>
<keyword evidence="2" id="KW-1133">Transmembrane helix</keyword>
<evidence type="ECO:0000256" key="1">
    <source>
        <dbReference type="SAM" id="MobiDB-lite"/>
    </source>
</evidence>
<dbReference type="Pfam" id="PF07697">
    <property type="entry name" value="7TMR-HDED"/>
    <property type="match status" value="1"/>
</dbReference>
<dbReference type="Pfam" id="PF07698">
    <property type="entry name" value="7TM-7TMR_HD"/>
    <property type="match status" value="1"/>
</dbReference>
<protein>
    <submittedName>
        <fullName evidence="4">Putative membrane assocoiated hydrolase of HD superfamily</fullName>
    </submittedName>
</protein>
<dbReference type="Proteomes" id="UP000191931">
    <property type="component" value="Unassembled WGS sequence"/>
</dbReference>
<dbReference type="PROSITE" id="PS50042">
    <property type="entry name" value="CNMP_BINDING_3"/>
    <property type="match status" value="1"/>
</dbReference>
<dbReference type="Pfam" id="PF01966">
    <property type="entry name" value="HD"/>
    <property type="match status" value="1"/>
</dbReference>
<evidence type="ECO:0000259" key="3">
    <source>
        <dbReference type="PROSITE" id="PS50042"/>
    </source>
</evidence>
<reference evidence="4 5" key="1">
    <citation type="submission" date="2017-03" db="EMBL/GenBank/DDBJ databases">
        <authorList>
            <person name="Afonso C.L."/>
            <person name="Miller P.J."/>
            <person name="Scott M.A."/>
            <person name="Spackman E."/>
            <person name="Goraichik I."/>
            <person name="Dimitrov K.M."/>
            <person name="Suarez D.L."/>
            <person name="Swayne D.E."/>
        </authorList>
    </citation>
    <scope>NUCLEOTIDE SEQUENCE [LARGE SCALE GENOMIC DNA]</scope>
    <source>
        <strain evidence="4">PRJEB14757</strain>
    </source>
</reference>
<feature type="transmembrane region" description="Helical" evidence="2">
    <location>
        <begin position="20"/>
        <end position="37"/>
    </location>
</feature>
<dbReference type="Gene3D" id="1.10.3210.10">
    <property type="entry name" value="Hypothetical protein af1432"/>
    <property type="match status" value="1"/>
</dbReference>
<feature type="transmembrane region" description="Helical" evidence="2">
    <location>
        <begin position="453"/>
        <end position="474"/>
    </location>
</feature>
<dbReference type="InterPro" id="IPR000595">
    <property type="entry name" value="cNMP-bd_dom"/>
</dbReference>
<dbReference type="GO" id="GO:0016787">
    <property type="term" value="F:hydrolase activity"/>
    <property type="evidence" value="ECO:0007669"/>
    <property type="project" value="UniProtKB-KW"/>
</dbReference>
<dbReference type="InterPro" id="IPR052722">
    <property type="entry name" value="PgpH_phosphodiesterase"/>
</dbReference>
<dbReference type="InterPro" id="IPR011624">
    <property type="entry name" value="Metal-dep_PHydrolase_7TM_extra"/>
</dbReference>
<dbReference type="InterPro" id="IPR003607">
    <property type="entry name" value="HD/PDEase_dom"/>
</dbReference>
<dbReference type="OrthoDB" id="9806952at2"/>
<proteinExistence type="predicted"/>
<keyword evidence="5" id="KW-1185">Reference proteome</keyword>
<dbReference type="CDD" id="cd00077">
    <property type="entry name" value="HDc"/>
    <property type="match status" value="1"/>
</dbReference>
<evidence type="ECO:0000313" key="5">
    <source>
        <dbReference type="Proteomes" id="UP000191931"/>
    </source>
</evidence>
<keyword evidence="2" id="KW-0812">Transmembrane</keyword>
<dbReference type="SUPFAM" id="SSF109604">
    <property type="entry name" value="HD-domain/PDEase-like"/>
    <property type="match status" value="1"/>
</dbReference>
<accession>A0A1W1H9D3</accession>
<dbReference type="NCBIfam" id="TIGR00277">
    <property type="entry name" value="HDIG"/>
    <property type="match status" value="1"/>
</dbReference>
<organism evidence="4 5">
    <name type="scientific">Desulfamplus magnetovallimortis</name>
    <dbReference type="NCBI Taxonomy" id="1246637"/>
    <lineage>
        <taxon>Bacteria</taxon>
        <taxon>Pseudomonadati</taxon>
        <taxon>Thermodesulfobacteriota</taxon>
        <taxon>Desulfobacteria</taxon>
        <taxon>Desulfobacterales</taxon>
        <taxon>Desulfobacteraceae</taxon>
        <taxon>Desulfamplus</taxon>
    </lineage>
</organism>
<feature type="transmembrane region" description="Helical" evidence="2">
    <location>
        <begin position="385"/>
        <end position="412"/>
    </location>
</feature>